<proteinExistence type="predicted"/>
<dbReference type="Pfam" id="PF21365">
    <property type="entry name" value="Glyco_hydro_31_3rd"/>
    <property type="match status" value="1"/>
</dbReference>
<comment type="caution">
    <text evidence="2">The sequence shown here is derived from an EMBL/GenBank/DDBJ whole genome shotgun (WGS) entry which is preliminary data.</text>
</comment>
<dbReference type="CDD" id="cd14752">
    <property type="entry name" value="GH31_N"/>
    <property type="match status" value="1"/>
</dbReference>
<dbReference type="EMBL" id="AMZH03000776">
    <property type="protein sequence ID" value="RRT82013.1"/>
    <property type="molecule type" value="Genomic_DNA"/>
</dbReference>
<dbReference type="Proteomes" id="UP000287651">
    <property type="component" value="Unassembled WGS sequence"/>
</dbReference>
<feature type="domain" description="Glycosyl hydrolase family 31 C-terminal" evidence="1">
    <location>
        <begin position="435"/>
        <end position="485"/>
    </location>
</feature>
<dbReference type="InterPro" id="IPR013780">
    <property type="entry name" value="Glyco_hydro_b"/>
</dbReference>
<dbReference type="GO" id="GO:0003824">
    <property type="term" value="F:catalytic activity"/>
    <property type="evidence" value="ECO:0007669"/>
    <property type="project" value="InterPro"/>
</dbReference>
<dbReference type="Gene3D" id="2.60.40.1760">
    <property type="entry name" value="glycosyl hydrolase (family 31)"/>
    <property type="match status" value="1"/>
</dbReference>
<evidence type="ECO:0000313" key="2">
    <source>
        <dbReference type="EMBL" id="RRT82013.1"/>
    </source>
</evidence>
<organism evidence="2 3">
    <name type="scientific">Ensete ventricosum</name>
    <name type="common">Abyssinian banana</name>
    <name type="synonym">Musa ensete</name>
    <dbReference type="NCBI Taxonomy" id="4639"/>
    <lineage>
        <taxon>Eukaryota</taxon>
        <taxon>Viridiplantae</taxon>
        <taxon>Streptophyta</taxon>
        <taxon>Embryophyta</taxon>
        <taxon>Tracheophyta</taxon>
        <taxon>Spermatophyta</taxon>
        <taxon>Magnoliopsida</taxon>
        <taxon>Liliopsida</taxon>
        <taxon>Zingiberales</taxon>
        <taxon>Musaceae</taxon>
        <taxon>Ensete</taxon>
    </lineage>
</organism>
<dbReference type="GO" id="GO:0030246">
    <property type="term" value="F:carbohydrate binding"/>
    <property type="evidence" value="ECO:0007669"/>
    <property type="project" value="InterPro"/>
</dbReference>
<dbReference type="InterPro" id="IPR052990">
    <property type="entry name" value="Sulfoquinovosidase_GH31"/>
</dbReference>
<sequence length="509" mass="58286">MPELRISKKHHKHINNPFPSTPKCLPFIHGKLSFSPHKISQDQSFQIGEDFQLAWSCRNGGCLSISHRSQPDRSIWSTIPGEAFISAAAVQTQVEESRGSFAIKDGDVLFICKHQSVEEIRVLYETDIEENAEDDNLLPGFSNSNNKRTPESFNKSYSPFLMITGRLFSKKTNILNKKRLYLGKKKIRFGWARKPSFVARYWFLLEQKSSNQIGFSVKFGEYDKKFSPSAKNRRILQGSSRKLIQMQRQCIAYISRQRGFVALSAQDEQVEEQVVTEFNKVFITYASDKDEKFYGFGEQFSHMEFKGKRVPIIVQEQGIGRGDQPITFAANLISYRSGGDWSTTYAPSPFYMTSKMRSLYLEGHSYSAFDLTKPDRVQIQVNREFVDDWAATCHGKEKEDPEENLVFFMRAGFRGSPKWSMLFWEGDQMEAAQRGLPVARHLFLHYPDDKHVHSLTYQQFLVGTDILVVPVLDKAKKEVKAYFPMAVTQGIIKGLKPGLMPPLATQLCL</sequence>
<dbReference type="AlphaFoldDB" id="A0A427B0H1"/>
<evidence type="ECO:0000313" key="3">
    <source>
        <dbReference type="Proteomes" id="UP000287651"/>
    </source>
</evidence>
<reference evidence="2 3" key="1">
    <citation type="journal article" date="2014" name="Agronomy (Basel)">
        <title>A Draft Genome Sequence for Ensete ventricosum, the Drought-Tolerant Tree Against Hunger.</title>
        <authorList>
            <person name="Harrison J."/>
            <person name="Moore K.A."/>
            <person name="Paszkiewicz K."/>
            <person name="Jones T."/>
            <person name="Grant M."/>
            <person name="Ambacheew D."/>
            <person name="Muzemil S."/>
            <person name="Studholme D.J."/>
        </authorList>
    </citation>
    <scope>NUCLEOTIDE SEQUENCE [LARGE SCALE GENOMIC DNA]</scope>
</reference>
<dbReference type="SUPFAM" id="SSF51011">
    <property type="entry name" value="Glycosyl hydrolase domain"/>
    <property type="match status" value="1"/>
</dbReference>
<dbReference type="InterPro" id="IPR011013">
    <property type="entry name" value="Gal_mutarotase_sf_dom"/>
</dbReference>
<accession>A0A427B0H1</accession>
<dbReference type="SUPFAM" id="SSF74650">
    <property type="entry name" value="Galactose mutarotase-like"/>
    <property type="match status" value="1"/>
</dbReference>
<gene>
    <name evidence="2" type="ORF">B296_00016424</name>
</gene>
<dbReference type="GO" id="GO:0005975">
    <property type="term" value="P:carbohydrate metabolic process"/>
    <property type="evidence" value="ECO:0007669"/>
    <property type="project" value="InterPro"/>
</dbReference>
<dbReference type="InterPro" id="IPR048395">
    <property type="entry name" value="Glyco_hydro_31_C"/>
</dbReference>
<protein>
    <recommendedName>
        <fullName evidence="1">Glycosyl hydrolase family 31 C-terminal domain-containing protein</fullName>
    </recommendedName>
</protein>
<dbReference type="PANTHER" id="PTHR46959">
    <property type="entry name" value="SULFOQUINOVOSIDASE"/>
    <property type="match status" value="1"/>
</dbReference>
<name>A0A427B0H1_ENSVE</name>
<evidence type="ECO:0000259" key="1">
    <source>
        <dbReference type="Pfam" id="PF21365"/>
    </source>
</evidence>
<dbReference type="Gene3D" id="2.60.40.1180">
    <property type="entry name" value="Golgi alpha-mannosidase II"/>
    <property type="match status" value="1"/>
</dbReference>
<dbReference type="PANTHER" id="PTHR46959:SF2">
    <property type="entry name" value="SULFOQUINOVOSIDASE"/>
    <property type="match status" value="1"/>
</dbReference>